<accession>A0A0E3UW95</accession>
<evidence type="ECO:0000313" key="3">
    <source>
        <dbReference type="EMBL" id="AKD02501.1"/>
    </source>
</evidence>
<name>A0A0E3UW95_9BACT</name>
<keyword evidence="2" id="KW-0732">Signal</keyword>
<feature type="chain" id="PRO_5002413650" evidence="2">
    <location>
        <begin position="24"/>
        <end position="59"/>
    </location>
</feature>
<dbReference type="RefSeq" id="WP_046309371.1">
    <property type="nucleotide sequence ID" value="NZ_CBCSCY010000016.1"/>
</dbReference>
<dbReference type="PATRIC" id="fig|400092.3.peg.989"/>
<organism evidence="3 4">
    <name type="scientific">Pontibacter korlensis</name>
    <dbReference type="NCBI Taxonomy" id="400092"/>
    <lineage>
        <taxon>Bacteria</taxon>
        <taxon>Pseudomonadati</taxon>
        <taxon>Bacteroidota</taxon>
        <taxon>Cytophagia</taxon>
        <taxon>Cytophagales</taxon>
        <taxon>Hymenobacteraceae</taxon>
        <taxon>Pontibacter</taxon>
    </lineage>
</organism>
<gene>
    <name evidence="3" type="ORF">PKOR_04410</name>
</gene>
<dbReference type="OrthoDB" id="1451403at2"/>
<dbReference type="AlphaFoldDB" id="A0A0E3UW95"/>
<sequence>MKRILYVLTLISLTGFASCSAPAEENSDNNVEELEDRAEENTDNMEDTAEEADTSAVIE</sequence>
<evidence type="ECO:0000313" key="4">
    <source>
        <dbReference type="Proteomes" id="UP000033109"/>
    </source>
</evidence>
<keyword evidence="4" id="KW-1185">Reference proteome</keyword>
<dbReference type="HOGENOM" id="CLU_2956659_0_0_10"/>
<feature type="signal peptide" evidence="2">
    <location>
        <begin position="1"/>
        <end position="23"/>
    </location>
</feature>
<reference evidence="3 4" key="1">
    <citation type="journal article" date="2015" name="Sci. Rep.">
        <title>Unraveling adaptation of Pontibacter korlensis to radiation and infertility in desert through complete genome and comparative transcriptomic analysis.</title>
        <authorList>
            <person name="Dai J."/>
            <person name="Dai W."/>
            <person name="Qiu C."/>
            <person name="Yang Z."/>
            <person name="Zhang Y."/>
            <person name="Zhou M."/>
            <person name="Zhang L."/>
            <person name="Fang C."/>
            <person name="Gao Q."/>
            <person name="Yang Q."/>
            <person name="Li X."/>
            <person name="Wang Z."/>
            <person name="Wang Z."/>
            <person name="Jia Z."/>
            <person name="Chen X."/>
        </authorList>
    </citation>
    <scope>NUCLEOTIDE SEQUENCE [LARGE SCALE GENOMIC DNA]</scope>
    <source>
        <strain evidence="3 4">X14-1T</strain>
    </source>
</reference>
<dbReference type="KEGG" id="pko:PKOR_04410"/>
<feature type="compositionally biased region" description="Acidic residues" evidence="1">
    <location>
        <begin position="25"/>
        <end position="53"/>
    </location>
</feature>
<dbReference type="Proteomes" id="UP000033109">
    <property type="component" value="Chromosome"/>
</dbReference>
<proteinExistence type="predicted"/>
<protein>
    <submittedName>
        <fullName evidence="3">Uncharacterized protein</fullName>
    </submittedName>
</protein>
<evidence type="ECO:0000256" key="2">
    <source>
        <dbReference type="SAM" id="SignalP"/>
    </source>
</evidence>
<feature type="region of interest" description="Disordered" evidence="1">
    <location>
        <begin position="20"/>
        <end position="59"/>
    </location>
</feature>
<evidence type="ECO:0000256" key="1">
    <source>
        <dbReference type="SAM" id="MobiDB-lite"/>
    </source>
</evidence>
<dbReference type="PROSITE" id="PS51257">
    <property type="entry name" value="PROKAR_LIPOPROTEIN"/>
    <property type="match status" value="1"/>
</dbReference>
<dbReference type="STRING" id="400092.PKOR_04410"/>
<dbReference type="EMBL" id="CP009621">
    <property type="protein sequence ID" value="AKD02501.1"/>
    <property type="molecule type" value="Genomic_DNA"/>
</dbReference>